<proteinExistence type="predicted"/>
<sequence length="460" mass="51122">MSKPGDEITFLKRTHELVEDGKMVIRVHRKHLDQPCKLLRLSKRLHCKKTPGHSEMEIPDRSTELGHQDASIYRTCVGILLYLSADLLQCQYVIRYLPTSSSKPTEKSLMVLKRLVGYIAAHSDQCMSLRWSGLHTGVCKQYENEEPIAEIFSGADWAADGETHRSVSGSAMYFGGCLAYSSSRTQKIVPLSSAESETYAAASATRDAVLITTFSMARISMLLLGHLERKLSGRQLQIAVVEMIPMTMALKPRSEYPPWSQEGMIHWLYDRCERRLEKAVVKQDPFKTNQYLARQGILSGLLAYLESAMEGQPEMVQQMLEDITDLSSDEDSPTVNTGNSSGVATAFVYGAAATQLCGCDAEGPKGSGDEVVSFTTMVLALWTLALGAYTWFWLRKPIRPVHFPSNDLEVRSVAADAEVHEEPPIEGMLLMTLRRINGMLERVQRSVGTMGRSFDASKAG</sequence>
<organism evidence="2">
    <name type="scientific">Cladocopium goreaui</name>
    <dbReference type="NCBI Taxonomy" id="2562237"/>
    <lineage>
        <taxon>Eukaryota</taxon>
        <taxon>Sar</taxon>
        <taxon>Alveolata</taxon>
        <taxon>Dinophyceae</taxon>
        <taxon>Suessiales</taxon>
        <taxon>Symbiodiniaceae</taxon>
        <taxon>Cladocopium</taxon>
    </lineage>
</organism>
<dbReference type="EMBL" id="CAMXCT010002079">
    <property type="protein sequence ID" value="CAI3995481.1"/>
    <property type="molecule type" value="Genomic_DNA"/>
</dbReference>
<reference evidence="3 4" key="2">
    <citation type="submission" date="2024-05" db="EMBL/GenBank/DDBJ databases">
        <authorList>
            <person name="Chen Y."/>
            <person name="Shah S."/>
            <person name="Dougan E. K."/>
            <person name="Thang M."/>
            <person name="Chan C."/>
        </authorList>
    </citation>
    <scope>NUCLEOTIDE SEQUENCE [LARGE SCALE GENOMIC DNA]</scope>
</reference>
<feature type="transmembrane region" description="Helical" evidence="1">
    <location>
        <begin position="371"/>
        <end position="394"/>
    </location>
</feature>
<dbReference type="EMBL" id="CAMXCT020002079">
    <property type="protein sequence ID" value="CAL1148856.1"/>
    <property type="molecule type" value="Genomic_DNA"/>
</dbReference>
<dbReference type="OrthoDB" id="413760at2759"/>
<protein>
    <submittedName>
        <fullName evidence="3">Secreted RxLR effector protein 161</fullName>
    </submittedName>
</protein>
<dbReference type="AlphaFoldDB" id="A0A9P1G103"/>
<name>A0A9P1G103_9DINO</name>
<comment type="caution">
    <text evidence="2">The sequence shown here is derived from an EMBL/GenBank/DDBJ whole genome shotgun (WGS) entry which is preliminary data.</text>
</comment>
<evidence type="ECO:0000313" key="4">
    <source>
        <dbReference type="Proteomes" id="UP001152797"/>
    </source>
</evidence>
<dbReference type="EMBL" id="CAMXCT030002079">
    <property type="protein sequence ID" value="CAL4782793.1"/>
    <property type="molecule type" value="Genomic_DNA"/>
</dbReference>
<dbReference type="PANTHER" id="PTHR11439:SF483">
    <property type="entry name" value="PEPTIDE SYNTHASE GLIP-LIKE, PUTATIVE (AFU_ORTHOLOGUE AFUA_3G12920)-RELATED"/>
    <property type="match status" value="1"/>
</dbReference>
<evidence type="ECO:0000313" key="3">
    <source>
        <dbReference type="EMBL" id="CAL4782793.1"/>
    </source>
</evidence>
<dbReference type="PANTHER" id="PTHR11439">
    <property type="entry name" value="GAG-POL-RELATED RETROTRANSPOSON"/>
    <property type="match status" value="1"/>
</dbReference>
<keyword evidence="1" id="KW-1133">Transmembrane helix</keyword>
<accession>A0A9P1G103</accession>
<evidence type="ECO:0000313" key="2">
    <source>
        <dbReference type="EMBL" id="CAI3995481.1"/>
    </source>
</evidence>
<gene>
    <name evidence="2" type="ORF">C1SCF055_LOCUS22042</name>
</gene>
<keyword evidence="1" id="KW-0472">Membrane</keyword>
<keyword evidence="4" id="KW-1185">Reference proteome</keyword>
<reference evidence="2" key="1">
    <citation type="submission" date="2022-10" db="EMBL/GenBank/DDBJ databases">
        <authorList>
            <person name="Chen Y."/>
            <person name="Dougan E. K."/>
            <person name="Chan C."/>
            <person name="Rhodes N."/>
            <person name="Thang M."/>
        </authorList>
    </citation>
    <scope>NUCLEOTIDE SEQUENCE</scope>
</reference>
<evidence type="ECO:0000256" key="1">
    <source>
        <dbReference type="SAM" id="Phobius"/>
    </source>
</evidence>
<dbReference type="Proteomes" id="UP001152797">
    <property type="component" value="Unassembled WGS sequence"/>
</dbReference>
<keyword evidence="1" id="KW-0812">Transmembrane</keyword>